<evidence type="ECO:0000256" key="8">
    <source>
        <dbReference type="RuleBase" id="RU361238"/>
    </source>
</evidence>
<dbReference type="GO" id="GO:0046872">
    <property type="term" value="F:metal ion binding"/>
    <property type="evidence" value="ECO:0007669"/>
    <property type="project" value="UniProtKB-KW"/>
</dbReference>
<dbReference type="InterPro" id="IPR029058">
    <property type="entry name" value="AB_hydrolase_fold"/>
</dbReference>
<keyword evidence="3" id="KW-0479">Metal-binding</keyword>
<keyword evidence="4" id="KW-0732">Signal</keyword>
<comment type="caution">
    <text evidence="9">The sequence shown here is derived from an EMBL/GenBank/DDBJ whole genome shotgun (WGS) entry which is preliminary data.</text>
</comment>
<reference evidence="9 10" key="1">
    <citation type="submission" date="2018-10" db="EMBL/GenBank/DDBJ databases">
        <title>Fifty Aureobasidium pullulans genomes reveal a recombining polyextremotolerant generalist.</title>
        <authorList>
            <person name="Gostincar C."/>
            <person name="Turk M."/>
            <person name="Zajc J."/>
            <person name="Gunde-Cimerman N."/>
        </authorList>
    </citation>
    <scope>NUCLEOTIDE SEQUENCE [LARGE SCALE GENOMIC DNA]</scope>
    <source>
        <strain evidence="9 10">EXF-11013</strain>
    </source>
</reference>
<evidence type="ECO:0000256" key="6">
    <source>
        <dbReference type="ARBA" id="ARBA00022837"/>
    </source>
</evidence>
<evidence type="ECO:0000256" key="4">
    <source>
        <dbReference type="ARBA" id="ARBA00022729"/>
    </source>
</evidence>
<evidence type="ECO:0000256" key="3">
    <source>
        <dbReference type="ARBA" id="ARBA00022723"/>
    </source>
</evidence>
<dbReference type="PANTHER" id="PTHR33938:SF8">
    <property type="entry name" value="CARBOXYLIC ESTER HYDROLASE"/>
    <property type="match status" value="1"/>
</dbReference>
<name>A0A4S8XIC8_AURPU</name>
<dbReference type="InterPro" id="IPR011118">
    <property type="entry name" value="Tannase/feruloyl_esterase"/>
</dbReference>
<dbReference type="SUPFAM" id="SSF53474">
    <property type="entry name" value="alpha/beta-Hydrolases"/>
    <property type="match status" value="1"/>
</dbReference>
<evidence type="ECO:0000313" key="9">
    <source>
        <dbReference type="EMBL" id="THW39802.1"/>
    </source>
</evidence>
<evidence type="ECO:0000256" key="7">
    <source>
        <dbReference type="ARBA" id="ARBA00023157"/>
    </source>
</evidence>
<protein>
    <recommendedName>
        <fullName evidence="8">Carboxylic ester hydrolase</fullName>
        <ecNumber evidence="8">3.1.1.-</ecNumber>
    </recommendedName>
</protein>
<sequence length="531" mass="57996">MAPFFDILSFLVSAETTTQSVFAVPTTGNFAHSSCHPSAFSFPAIPGAELINISASSVLNYTKASLLPGTEATKSYTIDFCNITITYKHISHNESINVSIWAPKPDDWNRRILALGGGGYAATFDHLYHTAAAGKGFVAISTDSGHPSGMTSSFDTSWALDADGKSNTHLIQDWGFRTLGEMSVIGKHIVEEYYNRLPDYAYFTGCSGGGRQGLVLAQRYPNAFDGILAAAPAINLETFIPAAYWPTQVMRELKVYPAPCEIEAFTKAAIQQCDALDGDEDGIISMPESCHFEASRLVGREFSCDGEQRRFTKEAAMVVEAAWNGVHGQGVEWYGLNKDADLTQSAITTSCNTGNEDCRYDNHNRDLFDPWFRSFAAKDPEFMVGNMNTSTFFSLLSTSIIEFRNAVGADDPDLRAFQVAGGKMISWHGMADTIIPPAGTTAYYQRVLQATNNTMDFYRHFETPGVGHCVSGAAGLPERALGQLMAWVERGKEPEVLLASKSRSNISLCPWPKRRVYVGPDPKVVGSFICA</sequence>
<dbReference type="AlphaFoldDB" id="A0A4S8XIC8"/>
<evidence type="ECO:0000313" key="10">
    <source>
        <dbReference type="Proteomes" id="UP000310687"/>
    </source>
</evidence>
<dbReference type="Proteomes" id="UP000310687">
    <property type="component" value="Unassembled WGS sequence"/>
</dbReference>
<dbReference type="EMBL" id="QZAL01000088">
    <property type="protein sequence ID" value="THW39802.1"/>
    <property type="molecule type" value="Genomic_DNA"/>
</dbReference>
<keyword evidence="5 8" id="KW-0378">Hydrolase</keyword>
<dbReference type="PANTHER" id="PTHR33938">
    <property type="entry name" value="FERULOYL ESTERASE B-RELATED"/>
    <property type="match status" value="1"/>
</dbReference>
<keyword evidence="7" id="KW-1015">Disulfide bond</keyword>
<evidence type="ECO:0000256" key="5">
    <source>
        <dbReference type="ARBA" id="ARBA00022801"/>
    </source>
</evidence>
<dbReference type="EC" id="3.1.1.-" evidence="8"/>
<proteinExistence type="inferred from homology"/>
<evidence type="ECO:0000256" key="1">
    <source>
        <dbReference type="ARBA" id="ARBA00006249"/>
    </source>
</evidence>
<dbReference type="Gene3D" id="3.40.50.1820">
    <property type="entry name" value="alpha/beta hydrolase"/>
    <property type="match status" value="1"/>
</dbReference>
<dbReference type="Pfam" id="PF07519">
    <property type="entry name" value="Tannase"/>
    <property type="match status" value="1"/>
</dbReference>
<evidence type="ECO:0000256" key="2">
    <source>
        <dbReference type="ARBA" id="ARBA00022487"/>
    </source>
</evidence>
<keyword evidence="6" id="KW-0106">Calcium</keyword>
<dbReference type="GO" id="GO:0030600">
    <property type="term" value="F:feruloyl esterase activity"/>
    <property type="evidence" value="ECO:0007669"/>
    <property type="project" value="UniProtKB-ARBA"/>
</dbReference>
<comment type="similarity">
    <text evidence="1 8">Belongs to the tannase family.</text>
</comment>
<gene>
    <name evidence="9" type="ORF">D6D22_06131</name>
</gene>
<keyword evidence="2" id="KW-0719">Serine esterase</keyword>
<organism evidence="9 10">
    <name type="scientific">Aureobasidium pullulans</name>
    <name type="common">Black yeast</name>
    <name type="synonym">Pullularia pullulans</name>
    <dbReference type="NCBI Taxonomy" id="5580"/>
    <lineage>
        <taxon>Eukaryota</taxon>
        <taxon>Fungi</taxon>
        <taxon>Dikarya</taxon>
        <taxon>Ascomycota</taxon>
        <taxon>Pezizomycotina</taxon>
        <taxon>Dothideomycetes</taxon>
        <taxon>Dothideomycetidae</taxon>
        <taxon>Dothideales</taxon>
        <taxon>Saccotheciaceae</taxon>
        <taxon>Aureobasidium</taxon>
    </lineage>
</organism>
<accession>A0A4S8XIC8</accession>